<dbReference type="InterPro" id="IPR013783">
    <property type="entry name" value="Ig-like_fold"/>
</dbReference>
<dbReference type="Proteomes" id="UP000324611">
    <property type="component" value="Unassembled WGS sequence"/>
</dbReference>
<dbReference type="Gene3D" id="2.60.40.10">
    <property type="entry name" value="Immunoglobulins"/>
    <property type="match status" value="15"/>
</dbReference>
<keyword evidence="2" id="KW-0812">Transmembrane</keyword>
<keyword evidence="3" id="KW-0677">Repeat</keyword>
<organism evidence="7 8">
    <name type="scientific">Chitinophaga agrisoli</name>
    <dbReference type="NCBI Taxonomy" id="2607653"/>
    <lineage>
        <taxon>Bacteria</taxon>
        <taxon>Pseudomonadati</taxon>
        <taxon>Bacteroidota</taxon>
        <taxon>Chitinophagia</taxon>
        <taxon>Chitinophagales</taxon>
        <taxon>Chitinophagaceae</taxon>
        <taxon>Chitinophaga</taxon>
    </lineage>
</organism>
<keyword evidence="4" id="KW-1133">Transmembrane helix</keyword>
<evidence type="ECO:0000256" key="3">
    <source>
        <dbReference type="ARBA" id="ARBA00022737"/>
    </source>
</evidence>
<evidence type="ECO:0000313" key="8">
    <source>
        <dbReference type="Proteomes" id="UP000324611"/>
    </source>
</evidence>
<evidence type="ECO:0000259" key="6">
    <source>
        <dbReference type="PROSITE" id="PS50093"/>
    </source>
</evidence>
<feature type="domain" description="PKD" evidence="6">
    <location>
        <begin position="1008"/>
        <end position="1060"/>
    </location>
</feature>
<dbReference type="Pfam" id="PF18911">
    <property type="entry name" value="PKD_4"/>
    <property type="match status" value="11"/>
</dbReference>
<dbReference type="CDD" id="cd00146">
    <property type="entry name" value="PKD"/>
    <property type="match status" value="13"/>
</dbReference>
<dbReference type="GO" id="GO:0006816">
    <property type="term" value="P:calcium ion transport"/>
    <property type="evidence" value="ECO:0007669"/>
    <property type="project" value="TreeGrafter"/>
</dbReference>
<dbReference type="InterPro" id="IPR035986">
    <property type="entry name" value="PKD_dom_sf"/>
</dbReference>
<reference evidence="7 8" key="2">
    <citation type="submission" date="2019-09" db="EMBL/GenBank/DDBJ databases">
        <authorList>
            <person name="Jin C."/>
        </authorList>
    </citation>
    <scope>NUCLEOTIDE SEQUENCE [LARGE SCALE GENOMIC DNA]</scope>
    <source>
        <strain evidence="7 8">BN140078</strain>
    </source>
</reference>
<keyword evidence="5" id="KW-0472">Membrane</keyword>
<evidence type="ECO:0000256" key="4">
    <source>
        <dbReference type="ARBA" id="ARBA00022989"/>
    </source>
</evidence>
<dbReference type="Pfam" id="PF13585">
    <property type="entry name" value="CHU_C"/>
    <property type="match status" value="1"/>
</dbReference>
<evidence type="ECO:0000256" key="1">
    <source>
        <dbReference type="ARBA" id="ARBA00004141"/>
    </source>
</evidence>
<dbReference type="SUPFAM" id="SSF49299">
    <property type="entry name" value="PKD domain"/>
    <property type="match status" value="15"/>
</dbReference>
<comment type="subcellular location">
    <subcellularLocation>
        <location evidence="1">Membrane</location>
        <topology evidence="1">Multi-pass membrane protein</topology>
    </subcellularLocation>
</comment>
<comment type="caution">
    <text evidence="7">The sequence shown here is derived from an EMBL/GenBank/DDBJ whole genome shotgun (WGS) entry which is preliminary data.</text>
</comment>
<feature type="domain" description="PKD" evidence="6">
    <location>
        <begin position="475"/>
        <end position="552"/>
    </location>
</feature>
<feature type="domain" description="PKD" evidence="6">
    <location>
        <begin position="1162"/>
        <end position="1227"/>
    </location>
</feature>
<feature type="domain" description="PKD" evidence="6">
    <location>
        <begin position="910"/>
        <end position="964"/>
    </location>
</feature>
<feature type="domain" description="PKD" evidence="6">
    <location>
        <begin position="833"/>
        <end position="898"/>
    </location>
</feature>
<dbReference type="SMART" id="SM00089">
    <property type="entry name" value="PKD"/>
    <property type="match status" value="15"/>
</dbReference>
<reference evidence="7 8" key="1">
    <citation type="submission" date="2019-09" db="EMBL/GenBank/DDBJ databases">
        <title>Chitinophaga ginsengihumi sp. nov., isolated from soil of ginseng rhizosphere.</title>
        <authorList>
            <person name="Lee J."/>
        </authorList>
    </citation>
    <scope>NUCLEOTIDE SEQUENCE [LARGE SCALE GENOMIC DNA]</scope>
    <source>
        <strain evidence="7 8">BN140078</strain>
    </source>
</reference>
<dbReference type="InterPro" id="IPR026341">
    <property type="entry name" value="T9SS_type_B"/>
</dbReference>
<accession>A0A5B2VP45</accession>
<dbReference type="GO" id="GO:0005886">
    <property type="term" value="C:plasma membrane"/>
    <property type="evidence" value="ECO:0007669"/>
    <property type="project" value="TreeGrafter"/>
</dbReference>
<evidence type="ECO:0000313" key="7">
    <source>
        <dbReference type="EMBL" id="KAA2240478.1"/>
    </source>
</evidence>
<feature type="domain" description="PKD" evidence="6">
    <location>
        <begin position="1078"/>
        <end position="1123"/>
    </location>
</feature>
<dbReference type="GO" id="GO:0005261">
    <property type="term" value="F:monoatomic cation channel activity"/>
    <property type="evidence" value="ECO:0007669"/>
    <property type="project" value="TreeGrafter"/>
</dbReference>
<dbReference type="PANTHER" id="PTHR46730:SF4">
    <property type="entry name" value="POLYCYSTIC KIDNEY DISEASE PROTEIN 1-LIKE 1"/>
    <property type="match status" value="1"/>
</dbReference>
<evidence type="ECO:0000256" key="2">
    <source>
        <dbReference type="ARBA" id="ARBA00022692"/>
    </source>
</evidence>
<dbReference type="PANTHER" id="PTHR46730">
    <property type="entry name" value="POLYCYSTIN-1"/>
    <property type="match status" value="1"/>
</dbReference>
<gene>
    <name evidence="7" type="ORF">F0L74_30460</name>
</gene>
<dbReference type="PROSITE" id="PS50093">
    <property type="entry name" value="PKD"/>
    <property type="match status" value="14"/>
</dbReference>
<feature type="domain" description="PKD" evidence="6">
    <location>
        <begin position="738"/>
        <end position="789"/>
    </location>
</feature>
<feature type="domain" description="PKD" evidence="6">
    <location>
        <begin position="667"/>
        <end position="719"/>
    </location>
</feature>
<dbReference type="InterPro" id="IPR000601">
    <property type="entry name" value="PKD_dom"/>
</dbReference>
<dbReference type="NCBIfam" id="TIGR04131">
    <property type="entry name" value="Bac_Flav_CTERM"/>
    <property type="match status" value="1"/>
</dbReference>
<name>A0A5B2VP45_9BACT</name>
<keyword evidence="8" id="KW-1185">Reference proteome</keyword>
<feature type="domain" description="PKD" evidence="6">
    <location>
        <begin position="146"/>
        <end position="226"/>
    </location>
</feature>
<feature type="domain" description="PKD" evidence="6">
    <location>
        <begin position="76"/>
        <end position="142"/>
    </location>
</feature>
<evidence type="ECO:0000256" key="5">
    <source>
        <dbReference type="ARBA" id="ARBA00023136"/>
    </source>
</evidence>
<dbReference type="InterPro" id="IPR022409">
    <property type="entry name" value="PKD/Chitinase_dom"/>
</dbReference>
<dbReference type="EMBL" id="VUOC01000004">
    <property type="protein sequence ID" value="KAA2240478.1"/>
    <property type="molecule type" value="Genomic_DNA"/>
</dbReference>
<sequence>MNSTNYSIFNSIFEFIQSRRDRVPYPMKYQIHLCRHWLRQWSIMRLFTCMMFFYLYPTLSTNAQTHHVDFDASKWSGCEPLAVQFTNHAESGWTSLNWSFGVGADVADPDPGRIFNTPGVYTVTLTATYPDGVVKVDKTVTVYKKPTPVFTTSATSGCAPLPVTFTDKSTPGDGAIASVTWDFGDGINGTGSPATHTYTLGGNQVASIIVINSFGCSAGTTQQITVNDAPRVGFTADKRSSCSPPLTVNFSNTSTIISNAAMTYLWDFGDGTTSTTASPQHVYTKQGTFNVTLTATAPGGCKQTLSAPTYIQVMKMVPDFALDGKACAKTEVNLVNNTKPAPVSALWEFPDGSVHNGVNTSFTFDQPGDYTIRMTAIGTDCQETVTKTIHINPLPPVKFTVSPNPDCHVPSKTQFTAQTTDATTWAWTFGDGSTSTGKNPLHSYTTEGYFPVKLQATNSFGCSDTATGLVQIQVPTVNFTMSTNGGCIPFTVNFVPYVTSVDPVVKYSWDFGDGTTSNLMTPSHEYTKEGDYIVTLEVETQAGCKVSATQRIEAGTKVVVDFDVDHYKGCQTDIFHFTNKSVPRGTEWLWIFPQDNSSESAENPNHQFNQIGTHDVTLTVINHGCYNTLTKPLLIEIYPPVARFNVMPDCVNKYDRQFNDASDFGASTGPKSWLWEFGDGTTSTEQNPKHTYLKTGIYWVKLTVDNGSCTSNLTQQVRIIDERPVITADTTNICPGDSVKFSLAGPLDPDLIISYLWTFADGSVSTDREPGFHTFLSPGAYPVTLTIMDLNRCVTTSAPFTITVNGITPDFTVTGDCKDKPFTFTDATTTKFPTRLVSWTWDFGDGSSPDTVTQKPNNYVHTFPDMLTYGVKLTVKDSLGCVASVVKPAIVNKVAVNIVVPGQEACQDKTFNFSNNSTGKSLTYAWSFGDGGTSTDATPQHTYTAVGQYTIKLTVTDIDGCTASQDAPNLITVRNPKAAFNFPTDLAPCPPVLVPFTNSSSDYDNVAWQFGDGSTSPELTPGHAYSRPGSYTVSLRVMTDGGCVDTATRSLTIQGPDGTQKATPTEGCWPLKVSMTAQSSNAVKYLWDFDDGHIVITTTPTTDYQYPKEGIYRPRVILEDAKGCQVPALGDDKIVADRVTARFTIDPKQACDGGYVYFTDKSISITQDSLGLPMTYKWDFGIPDRTDDTANVPTPRFLYDQVGTYPVKLFVTSSYGCTNEITIPTVVPPTPEAAITPIPPLCAGGTVKLQGFDTKQLPGTKWQWKIDPNRVYETVEPPILNFDTPGLTNVILTITNGDGTCPDTASTVIRVAEIPALAPRPAQANICLGQSLELQANVAAGTEVTWTDYAISDPRSPNPRITPSRDTTYHVLAENEAGCTREADVAVTVTQPHVVNASDVSICAGKKVQLHASGATRYKWIPETGLNRADIADPMASPTATTTYQVIGFGDNTCFTDTTAVNVTVNPSPVINAGPDQVVATGSEVHLQLESSPDVTSVQWQPATYLSCTDCLTPLVLPKETMTYHVTATNQYSCVSIDDVNIKLVCLSSSVFLPNTFSPNGDGQNDIFYIRGRGVKNVKVFRIFNRWGELVFERNDINTEDISTGWDGRYKGVLLNPDVFIYYAEMMCDTNETYTLKGNVTLLR</sequence>
<feature type="domain" description="PKD" evidence="6">
    <location>
        <begin position="245"/>
        <end position="313"/>
    </location>
</feature>
<feature type="domain" description="PKD" evidence="6">
    <location>
        <begin position="395"/>
        <end position="479"/>
    </location>
</feature>
<feature type="domain" description="PKD" evidence="6">
    <location>
        <begin position="575"/>
        <end position="622"/>
    </location>
</feature>
<protein>
    <submittedName>
        <fullName evidence="7">PKD domain-containing protein</fullName>
    </submittedName>
</protein>
<proteinExistence type="predicted"/>
<feature type="domain" description="PKD" evidence="6">
    <location>
        <begin position="342"/>
        <end position="376"/>
    </location>
</feature>
<dbReference type="Pfam" id="PF00801">
    <property type="entry name" value="PKD"/>
    <property type="match status" value="1"/>
</dbReference>